<dbReference type="SUPFAM" id="SSF51445">
    <property type="entry name" value="(Trans)glycosidases"/>
    <property type="match status" value="1"/>
</dbReference>
<dbReference type="Gene3D" id="2.60.120.560">
    <property type="entry name" value="Exo-inulinase, domain 1"/>
    <property type="match status" value="1"/>
</dbReference>
<dbReference type="InterPro" id="IPR013783">
    <property type="entry name" value="Ig-like_fold"/>
</dbReference>
<evidence type="ECO:0000256" key="7">
    <source>
        <dbReference type="SAM" id="SignalP"/>
    </source>
</evidence>
<evidence type="ECO:0000256" key="3">
    <source>
        <dbReference type="ARBA" id="ARBA00012756"/>
    </source>
</evidence>
<dbReference type="Pfam" id="PF00703">
    <property type="entry name" value="Glyco_hydro_2"/>
    <property type="match status" value="1"/>
</dbReference>
<proteinExistence type="inferred from homology"/>
<accession>A0A1B1SCU2</accession>
<evidence type="ECO:0000313" key="12">
    <source>
        <dbReference type="Proteomes" id="UP000186351"/>
    </source>
</evidence>
<dbReference type="InterPro" id="IPR050347">
    <property type="entry name" value="Bact_Beta-galactosidase"/>
</dbReference>
<dbReference type="Pfam" id="PF02837">
    <property type="entry name" value="Glyco_hydro_2_N"/>
    <property type="match status" value="1"/>
</dbReference>
<feature type="region of interest" description="Disordered" evidence="6">
    <location>
        <begin position="203"/>
        <end position="231"/>
    </location>
</feature>
<comment type="catalytic activity">
    <reaction evidence="1">
        <text>Hydrolysis of terminal non-reducing beta-D-galactose residues in beta-D-galactosides.</text>
        <dbReference type="EC" id="3.2.1.23"/>
    </reaction>
</comment>
<name>A0A1B1SCU2_9BACT</name>
<dbReference type="Gene3D" id="2.60.40.10">
    <property type="entry name" value="Immunoglobulins"/>
    <property type="match status" value="1"/>
</dbReference>
<dbReference type="EMBL" id="CP015402">
    <property type="protein sequence ID" value="ANU64638.1"/>
    <property type="molecule type" value="Genomic_DNA"/>
</dbReference>
<dbReference type="Pfam" id="PF02836">
    <property type="entry name" value="Glyco_hydro_2_C"/>
    <property type="match status" value="1"/>
</dbReference>
<protein>
    <recommendedName>
        <fullName evidence="3">beta-galactosidase</fullName>
        <ecNumber evidence="3">3.2.1.23</ecNumber>
    </recommendedName>
</protein>
<keyword evidence="12" id="KW-1185">Reference proteome</keyword>
<dbReference type="PANTHER" id="PTHR46323:SF2">
    <property type="entry name" value="BETA-GALACTOSIDASE"/>
    <property type="match status" value="1"/>
</dbReference>
<evidence type="ECO:0000259" key="10">
    <source>
        <dbReference type="Pfam" id="PF02837"/>
    </source>
</evidence>
<dbReference type="GO" id="GO:0005990">
    <property type="term" value="P:lactose catabolic process"/>
    <property type="evidence" value="ECO:0007669"/>
    <property type="project" value="TreeGrafter"/>
</dbReference>
<dbReference type="GO" id="GO:0004565">
    <property type="term" value="F:beta-galactosidase activity"/>
    <property type="evidence" value="ECO:0007669"/>
    <property type="project" value="UniProtKB-EC"/>
</dbReference>
<dbReference type="SUPFAM" id="SSF49785">
    <property type="entry name" value="Galactose-binding domain-like"/>
    <property type="match status" value="1"/>
</dbReference>
<evidence type="ECO:0000259" key="9">
    <source>
        <dbReference type="Pfam" id="PF02836"/>
    </source>
</evidence>
<dbReference type="GO" id="GO:0009341">
    <property type="term" value="C:beta-galactosidase complex"/>
    <property type="evidence" value="ECO:0007669"/>
    <property type="project" value="TreeGrafter"/>
</dbReference>
<dbReference type="KEGG" id="pary:A4V02_13515"/>
<feature type="domain" description="Glycoside hydrolase family 2 immunoglobulin-like beta-sandwich" evidence="8">
    <location>
        <begin position="459"/>
        <end position="566"/>
    </location>
</feature>
<dbReference type="InterPro" id="IPR017853">
    <property type="entry name" value="GH"/>
</dbReference>
<feature type="chain" id="PRO_5008529474" description="beta-galactosidase" evidence="7">
    <location>
        <begin position="20"/>
        <end position="1233"/>
    </location>
</feature>
<keyword evidence="5" id="KW-0326">Glycosidase</keyword>
<dbReference type="InterPro" id="IPR006103">
    <property type="entry name" value="Glyco_hydro_2_cat"/>
</dbReference>
<dbReference type="Gene3D" id="3.20.20.80">
    <property type="entry name" value="Glycosidases"/>
    <property type="match status" value="1"/>
</dbReference>
<accession>A0A1Z2XFP0</accession>
<keyword evidence="7" id="KW-0732">Signal</keyword>
<dbReference type="Proteomes" id="UP000186351">
    <property type="component" value="Chromosome"/>
</dbReference>
<dbReference type="Gene3D" id="2.60.120.260">
    <property type="entry name" value="Galactose-binding domain-like"/>
    <property type="match status" value="1"/>
</dbReference>
<evidence type="ECO:0000256" key="6">
    <source>
        <dbReference type="SAM" id="MobiDB-lite"/>
    </source>
</evidence>
<evidence type="ECO:0000259" key="8">
    <source>
        <dbReference type="Pfam" id="PF00703"/>
    </source>
</evidence>
<dbReference type="AlphaFoldDB" id="A0A1B1SCU2"/>
<dbReference type="PANTHER" id="PTHR46323">
    <property type="entry name" value="BETA-GALACTOSIDASE"/>
    <property type="match status" value="1"/>
</dbReference>
<dbReference type="EC" id="3.2.1.23" evidence="3"/>
<evidence type="ECO:0000256" key="5">
    <source>
        <dbReference type="ARBA" id="ARBA00023295"/>
    </source>
</evidence>
<evidence type="ECO:0000256" key="1">
    <source>
        <dbReference type="ARBA" id="ARBA00001412"/>
    </source>
</evidence>
<dbReference type="InterPro" id="IPR036156">
    <property type="entry name" value="Beta-gal/glucu_dom_sf"/>
</dbReference>
<dbReference type="SUPFAM" id="SSF49303">
    <property type="entry name" value="beta-Galactosidase/glucuronidase domain"/>
    <property type="match status" value="1"/>
</dbReference>
<dbReference type="OrthoDB" id="9801077at2"/>
<dbReference type="InterPro" id="IPR006104">
    <property type="entry name" value="Glyco_hydro_2_N"/>
</dbReference>
<dbReference type="STRING" id="1796646.A4V02_13515"/>
<gene>
    <name evidence="11" type="ORF">A4V02_13515</name>
</gene>
<evidence type="ECO:0000313" key="11">
    <source>
        <dbReference type="EMBL" id="ANU64638.1"/>
    </source>
</evidence>
<organism evidence="11 12">
    <name type="scientific">Muribaculum intestinale</name>
    <dbReference type="NCBI Taxonomy" id="1796646"/>
    <lineage>
        <taxon>Bacteria</taxon>
        <taxon>Pseudomonadati</taxon>
        <taxon>Bacteroidota</taxon>
        <taxon>Bacteroidia</taxon>
        <taxon>Bacteroidales</taxon>
        <taxon>Muribaculaceae</taxon>
        <taxon>Muribaculum</taxon>
    </lineage>
</organism>
<feature type="domain" description="Glycosyl hydrolases family 2 sugar binding" evidence="10">
    <location>
        <begin position="329"/>
        <end position="397"/>
    </location>
</feature>
<dbReference type="InterPro" id="IPR008979">
    <property type="entry name" value="Galactose-bd-like_sf"/>
</dbReference>
<feature type="signal peptide" evidence="7">
    <location>
        <begin position="1"/>
        <end position="19"/>
    </location>
</feature>
<dbReference type="InterPro" id="IPR006102">
    <property type="entry name" value="Ig-like_GH2"/>
</dbReference>
<sequence>MLCVSSMVVASLSATGADAAIYRNDFSNPSEKLLTVGRGSTHVGREGVLVSKDNYASFGAPDMKDYSVSFRARAPKGEEQVQIWCGFRAANRFDRYILGIKGGIQNNVMLMRMGYKGNDELMGVRPLGFTPRPGEWIDVRIEVVGNRMRVFLNGEEHPHMDITDPNASRFAPEGGVTLGGSWILTEFDDLVITPLAPDALDGVSDKEWSNPLTPRQKEDMRRSQRASYAGKKLDSLSGARTELSLDGDWLFMPGYSDIAEKDAVDPDKGDSDWHVMNVPDFWNPIRIWLHGETMGTPRGHMPKGVSDTYYMQETARCEGYTFDYRRTRDAWYRQWVDLPQEVEGRNIRLTFDAVSRATEIYINGKKAGSHLGMYGQIDVDATGMLHPGRNLIALKVIGKTGDGKSPSIDFFYSSVRESEQEDGKVEAGKDVIKEIPHGFYGDDPAGIWQPVKLTITEPVRVDDVYIRPGLSGATFELTVSNRSDRRQTIVPSTRITDCATGSELYGGSIGKVTLAPGEKRTLTYSVDGLKPRLWSPQHPDLYDFTFTLSDKKGRELDSFTETSGFRTFEVRDGLFYLNGHKYWLRGGNHIPFALAPNDKRLADTFMQHMKRGNIDVTRTHTTPWNELWLDAADRNGIGISFEGTWPWLFIHSTPLPDAQVLAMWREEFLGLLKKYRNHPSLLFWTVNNEMKFYDNDDDIERAKEKYRYISDVVGDMRKVDPTRPVCFDSNYQAKGKEQKYGKAFMDSIDDGDIDDMHAYYNWYDYSLFRFFNGEFQDRFKMPGRPLISQEMSTGYPNNETGHPTHSYQIIHQNPESLVGYDCYDYADPACFLWAQSFITGELAEALRRSNDRASGIMHFALLTWFRQVYDADRIEPWPTYYALARALQPVLVSAELWGRHLYAGEKLTTRVCVVNDLEEGRALRPTLLRWELRDERGRVLDHGDRMLDSVPHYGRLWIDPEITIPESLPEEKVKARLYLKLTEDGIPVSANEYELLLTTRDWAKGNKTGDGKQRLAILKGEGADKTAATLTSLGIEYARYASVTQMLAANPTVAIISDTHVLNDYDAKALRKYEENGGRILFLNSNEAAKAVFPEHILSWEVPTEGDITFMERNDSRVFDGIEPLELRYFNNNRREIPTACNTTMQVNRSEALTELAGQIKIHAYIDGGGSKARLDRINSLRGFTMVGINEGEGSAIVSTMATQKADTDPVAARLLRNMVETLVSGAPFTPSI</sequence>
<evidence type="ECO:0000256" key="2">
    <source>
        <dbReference type="ARBA" id="ARBA00007401"/>
    </source>
</evidence>
<keyword evidence="4 11" id="KW-0378">Hydrolase</keyword>
<comment type="similarity">
    <text evidence="2">Belongs to the glycosyl hydrolase 2 family.</text>
</comment>
<evidence type="ECO:0000256" key="4">
    <source>
        <dbReference type="ARBA" id="ARBA00022801"/>
    </source>
</evidence>
<feature type="domain" description="Glycoside hydrolase family 2 catalytic" evidence="9">
    <location>
        <begin position="569"/>
        <end position="802"/>
    </location>
</feature>
<reference evidence="12" key="1">
    <citation type="submission" date="2016-04" db="EMBL/GenBank/DDBJ databases">
        <title>Complete Genome Sequences of Twelve Strains of a Stable Defined Moderately Diverse Mouse Microbiota 2 (sDMDMm2).</title>
        <authorList>
            <person name="Uchimura Y."/>
            <person name="Wyss M."/>
            <person name="Brugiroux S."/>
            <person name="Limenitakis J.P."/>
            <person name="Stecher B."/>
            <person name="McCoy K.D."/>
            <person name="Macpherson A.J."/>
        </authorList>
    </citation>
    <scope>NUCLEOTIDE SEQUENCE [LARGE SCALE GENOMIC DNA]</scope>
    <source>
        <strain evidence="12">YL27</strain>
    </source>
</reference>